<dbReference type="InterPro" id="IPR027791">
    <property type="entry name" value="Galactosyl_T_C"/>
</dbReference>
<name>A0A7W8YAY4_9MICC</name>
<evidence type="ECO:0000313" key="4">
    <source>
        <dbReference type="EMBL" id="MBB5598185.1"/>
    </source>
</evidence>
<dbReference type="AlphaFoldDB" id="A0A7W8YAY4"/>
<evidence type="ECO:0000259" key="2">
    <source>
        <dbReference type="Pfam" id="PF00535"/>
    </source>
</evidence>
<evidence type="ECO:0000256" key="1">
    <source>
        <dbReference type="ARBA" id="ARBA00022679"/>
    </source>
</evidence>
<organism evidence="4 5">
    <name type="scientific">Neomicrococcus lactis</name>
    <dbReference type="NCBI Taxonomy" id="732241"/>
    <lineage>
        <taxon>Bacteria</taxon>
        <taxon>Bacillati</taxon>
        <taxon>Actinomycetota</taxon>
        <taxon>Actinomycetes</taxon>
        <taxon>Micrococcales</taxon>
        <taxon>Micrococcaceae</taxon>
        <taxon>Neomicrococcus</taxon>
    </lineage>
</organism>
<dbReference type="SUPFAM" id="SSF53448">
    <property type="entry name" value="Nucleotide-diphospho-sugar transferases"/>
    <property type="match status" value="1"/>
</dbReference>
<reference evidence="4 5" key="1">
    <citation type="submission" date="2020-08" db="EMBL/GenBank/DDBJ databases">
        <title>Sequencing the genomes of 1000 actinobacteria strains.</title>
        <authorList>
            <person name="Klenk H.-P."/>
        </authorList>
    </citation>
    <scope>NUCLEOTIDE SEQUENCE [LARGE SCALE GENOMIC DNA]</scope>
    <source>
        <strain evidence="4 5">DSM 23694</strain>
    </source>
</reference>
<evidence type="ECO:0000313" key="5">
    <source>
        <dbReference type="Proteomes" id="UP000523863"/>
    </source>
</evidence>
<proteinExistence type="predicted"/>
<protein>
    <submittedName>
        <fullName evidence="4">Glycosyltransferase involved in cell wall biosynthesis</fullName>
    </submittedName>
</protein>
<dbReference type="Gene3D" id="3.90.550.10">
    <property type="entry name" value="Spore Coat Polysaccharide Biosynthesis Protein SpsA, Chain A"/>
    <property type="match status" value="1"/>
</dbReference>
<dbReference type="InterPro" id="IPR050834">
    <property type="entry name" value="Glycosyltransf_2"/>
</dbReference>
<gene>
    <name evidence="4" type="ORF">BKA12_001265</name>
</gene>
<feature type="domain" description="Glycosyltransferase 2-like" evidence="2">
    <location>
        <begin position="4"/>
        <end position="126"/>
    </location>
</feature>
<feature type="domain" description="Galactosyltransferase C-terminal" evidence="3">
    <location>
        <begin position="141"/>
        <end position="194"/>
    </location>
</feature>
<dbReference type="Pfam" id="PF00535">
    <property type="entry name" value="Glycos_transf_2"/>
    <property type="match status" value="1"/>
</dbReference>
<evidence type="ECO:0000259" key="3">
    <source>
        <dbReference type="Pfam" id="PF02709"/>
    </source>
</evidence>
<comment type="caution">
    <text evidence="4">The sequence shown here is derived from an EMBL/GenBank/DDBJ whole genome shotgun (WGS) entry which is preliminary data.</text>
</comment>
<dbReference type="EMBL" id="JACHBL010000001">
    <property type="protein sequence ID" value="MBB5598185.1"/>
    <property type="molecule type" value="Genomic_DNA"/>
</dbReference>
<sequence length="295" mass="32811">MDVSVVIPAYNAASTIGRQLDSLACQTFDGSWEVIVANNGSKDETVRVIESFKSRFPVPLSLVDASKTQGAAHARNSGVLVARGKFVAFCDADDRVEPDWLDTLVWALSSDVDVVGGFLEEYEDRVSDLDVTAIYEESENFRAPVHLGGNSAIRRHRFLELGGYDESFRTYGCEDYEFMIRARKARLRIAYVPSARIEFTPTTDFKNVLRKIYNSGKAEVRVWARHPDEFPGRNKLRSVILENFKSATHAVTGFRSNSLKGHARSGVTAAGHLVGVISGKYKGWDEPQFLIAPNK</sequence>
<dbReference type="PANTHER" id="PTHR43685:SF3">
    <property type="entry name" value="SLR2126 PROTEIN"/>
    <property type="match status" value="1"/>
</dbReference>
<dbReference type="InterPro" id="IPR029044">
    <property type="entry name" value="Nucleotide-diphossugar_trans"/>
</dbReference>
<keyword evidence="1 4" id="KW-0808">Transferase</keyword>
<dbReference type="PANTHER" id="PTHR43685">
    <property type="entry name" value="GLYCOSYLTRANSFERASE"/>
    <property type="match status" value="1"/>
</dbReference>
<keyword evidence="5" id="KW-1185">Reference proteome</keyword>
<dbReference type="Pfam" id="PF02709">
    <property type="entry name" value="Glyco_transf_7C"/>
    <property type="match status" value="1"/>
</dbReference>
<accession>A0A7W8YAY4</accession>
<dbReference type="InterPro" id="IPR001173">
    <property type="entry name" value="Glyco_trans_2-like"/>
</dbReference>
<dbReference type="Proteomes" id="UP000523863">
    <property type="component" value="Unassembled WGS sequence"/>
</dbReference>
<dbReference type="RefSeq" id="WP_183641568.1">
    <property type="nucleotide sequence ID" value="NZ_JACHBL010000001.1"/>
</dbReference>
<dbReference type="GO" id="GO:0016740">
    <property type="term" value="F:transferase activity"/>
    <property type="evidence" value="ECO:0007669"/>
    <property type="project" value="UniProtKB-KW"/>
</dbReference>